<evidence type="ECO:0008006" key="2">
    <source>
        <dbReference type="Google" id="ProtNLM"/>
    </source>
</evidence>
<dbReference type="OrthoDB" id="9800168at2"/>
<sequence>MTHSSEQETHPKIISCPICGNSFTCEGSLDCWCASRTVPAALLEELSRRYTTCICPSCLDRLRAEHTAG</sequence>
<dbReference type="InterPro" id="IPR032720">
    <property type="entry name" value="Cys_rich_CWC"/>
</dbReference>
<accession>A4SGI6</accession>
<reference evidence="1" key="1">
    <citation type="submission" date="2007-03" db="EMBL/GenBank/DDBJ databases">
        <title>Complete sequence of Prosthecochloris vibrioformis DSM 265.</title>
        <authorList>
            <consortium name="US DOE Joint Genome Institute"/>
            <person name="Copeland A."/>
            <person name="Lucas S."/>
            <person name="Lapidus A."/>
            <person name="Barry K."/>
            <person name="Detter J.C."/>
            <person name="Glavina del Rio T."/>
            <person name="Hammon N."/>
            <person name="Israni S."/>
            <person name="Pitluck S."/>
            <person name="Schmutz J."/>
            <person name="Larimer F."/>
            <person name="Land M."/>
            <person name="Hauser L."/>
            <person name="Mikhailova N."/>
            <person name="Li T."/>
            <person name="Overmann J."/>
            <person name="Schuster S.C."/>
            <person name="Bryant D.A."/>
            <person name="Richardson P."/>
        </authorList>
    </citation>
    <scope>NUCLEOTIDE SEQUENCE [LARGE SCALE GENOMIC DNA]</scope>
    <source>
        <strain evidence="1">DSM 265</strain>
    </source>
</reference>
<dbReference type="EMBL" id="CP000607">
    <property type="protein sequence ID" value="ABP37595.1"/>
    <property type="molecule type" value="Genomic_DNA"/>
</dbReference>
<proteinExistence type="predicted"/>
<dbReference type="AlphaFoldDB" id="A4SGI6"/>
<protein>
    <recommendedName>
        <fullName evidence="2">Cysteine-rich CWC family protein</fullName>
    </recommendedName>
</protein>
<dbReference type="HOGENOM" id="CLU_188951_0_0_10"/>
<gene>
    <name evidence="1" type="ordered locus">Cvib_1585</name>
</gene>
<organism evidence="1">
    <name type="scientific">Chlorobium phaeovibrioides (strain DSM 265 / 1930)</name>
    <name type="common">Prosthecochloris vibrioformis (strain DSM 265)</name>
    <dbReference type="NCBI Taxonomy" id="290318"/>
    <lineage>
        <taxon>Bacteria</taxon>
        <taxon>Pseudomonadati</taxon>
        <taxon>Chlorobiota</taxon>
        <taxon>Chlorobiia</taxon>
        <taxon>Chlorobiales</taxon>
        <taxon>Chlorobiaceae</taxon>
        <taxon>Chlorobium/Pelodictyon group</taxon>
        <taxon>Chlorobium</taxon>
    </lineage>
</organism>
<evidence type="ECO:0000313" key="1">
    <source>
        <dbReference type="EMBL" id="ABP37595.1"/>
    </source>
</evidence>
<dbReference type="KEGG" id="pvi:Cvib_1585"/>
<dbReference type="Pfam" id="PF14375">
    <property type="entry name" value="Cys_rich_CWC"/>
    <property type="match status" value="1"/>
</dbReference>
<name>A4SGI6_CHLPM</name>